<dbReference type="InterPro" id="IPR016084">
    <property type="entry name" value="Haem_Oase-like_multi-hlx"/>
</dbReference>
<sequence>MSEYLERIQQSIAPLRQQIINHKLYAAIKDIKDLKIFMRYHVYAVWDFMSLLKSLQNNLTCTSVPWFPTGSADTRYLINEIVAGEESDVDSFGIRKSHFEIYLDAMTQCDADTIEIEKFITSLKNKVDLPLAFLQAKTPRAAEDFVQHTFKIIESNQSHIQSAVFTFGREDLIPAMFISIVNDIHQQFPDSISIFKYYLERHIEVDGDHHSHLALAMTANLCGTNEEFWEQATEATIQSLQKRINLWDGALADILERKNVTNHLLLQ</sequence>
<dbReference type="Proteomes" id="UP000601055">
    <property type="component" value="Unassembled WGS sequence"/>
</dbReference>
<reference evidence="1" key="1">
    <citation type="submission" date="2019-11" db="EMBL/GenBank/DDBJ databases">
        <title>Description of Pedobacter sp. LMG 31464T.</title>
        <authorList>
            <person name="Carlier A."/>
            <person name="Qi S."/>
            <person name="Vandamme P."/>
        </authorList>
    </citation>
    <scope>NUCLEOTIDE SEQUENCE</scope>
    <source>
        <strain evidence="1">LMG 31464</strain>
    </source>
</reference>
<gene>
    <name evidence="1" type="ORF">GM921_16495</name>
</gene>
<name>A0A923IWG2_9SPHI</name>
<dbReference type="Gene3D" id="1.20.910.10">
    <property type="entry name" value="Heme oxygenase-like"/>
    <property type="match status" value="1"/>
</dbReference>
<protein>
    <submittedName>
        <fullName evidence="1">DUF3050 domain-containing protein</fullName>
    </submittedName>
</protein>
<dbReference type="Pfam" id="PF11251">
    <property type="entry name" value="DUF3050"/>
    <property type="match status" value="1"/>
</dbReference>
<accession>A0A923IWG2</accession>
<comment type="caution">
    <text evidence="1">The sequence shown here is derived from an EMBL/GenBank/DDBJ whole genome shotgun (WGS) entry which is preliminary data.</text>
</comment>
<keyword evidence="2" id="KW-1185">Reference proteome</keyword>
<dbReference type="EMBL" id="WNXD01000002">
    <property type="protein sequence ID" value="MBB2147106.1"/>
    <property type="molecule type" value="Genomic_DNA"/>
</dbReference>
<proteinExistence type="predicted"/>
<dbReference type="AlphaFoldDB" id="A0A923IWG2"/>
<evidence type="ECO:0000313" key="2">
    <source>
        <dbReference type="Proteomes" id="UP000601055"/>
    </source>
</evidence>
<evidence type="ECO:0000313" key="1">
    <source>
        <dbReference type="EMBL" id="MBB2147106.1"/>
    </source>
</evidence>
<dbReference type="SUPFAM" id="SSF48613">
    <property type="entry name" value="Heme oxygenase-like"/>
    <property type="match status" value="1"/>
</dbReference>
<dbReference type="RefSeq" id="WP_182923733.1">
    <property type="nucleotide sequence ID" value="NZ_WNXD01000002.1"/>
</dbReference>
<organism evidence="1 2">
    <name type="scientific">Pedobacter planticolens</name>
    <dbReference type="NCBI Taxonomy" id="2679964"/>
    <lineage>
        <taxon>Bacteria</taxon>
        <taxon>Pseudomonadati</taxon>
        <taxon>Bacteroidota</taxon>
        <taxon>Sphingobacteriia</taxon>
        <taxon>Sphingobacteriales</taxon>
        <taxon>Sphingobacteriaceae</taxon>
        <taxon>Pedobacter</taxon>
    </lineage>
</organism>
<dbReference type="InterPro" id="IPR024423">
    <property type="entry name" value="DUF3050"/>
</dbReference>